<sequence>MKRLLLLLPLLLGLALAAPFAAAQSADPAAAAAPATSAPATPAPAPGSAVAAHDATTAAAAAVVVRPARRPPDFLEHLVDAILDLFNVRSSGNTIAHYVIAGLLLIGSFLLRRVVTDLIFHHLKKVAARTKTTLDDKLFPALETPTATLISVAGMVAALKVLKLSVATDNTIGYASTIAFSLVILWGVLRAFNAVLDHAREIALQRQLGIAAFLPWIKKTLLAVFGVFGALLIIQSLGYDVKTLLAGLGLGGLAFALAAQDTLANVFGSVVVATDQPFKIGEFVKIGNNLGLVEDIGLRSTRLRAADKSLVVIPNKSVASEAITNLSRFTQRRFEQVIGLTYDTRPEQMEAIIAEVRRLILAEAEIDPASVMVFFRDFNASSLDLWIVYMTKSPDFAKAMALKQRLNLAFMRAVYAEGLSFAFPTQTVVLDGPVARQLAEPRGALPPPTAG</sequence>
<dbReference type="GO" id="GO:0008381">
    <property type="term" value="F:mechanosensitive monoatomic ion channel activity"/>
    <property type="evidence" value="ECO:0007669"/>
    <property type="project" value="UniProtKB-ARBA"/>
</dbReference>
<evidence type="ECO:0000256" key="2">
    <source>
        <dbReference type="ARBA" id="ARBA00008017"/>
    </source>
</evidence>
<accession>A0A8F9TU88</accession>
<dbReference type="SUPFAM" id="SSF50182">
    <property type="entry name" value="Sm-like ribonucleoproteins"/>
    <property type="match status" value="1"/>
</dbReference>
<evidence type="ECO:0000259" key="10">
    <source>
        <dbReference type="Pfam" id="PF21082"/>
    </source>
</evidence>
<evidence type="ECO:0000259" key="11">
    <source>
        <dbReference type="Pfam" id="PF21088"/>
    </source>
</evidence>
<dbReference type="Gene3D" id="1.10.287.1260">
    <property type="match status" value="1"/>
</dbReference>
<comment type="similarity">
    <text evidence="2">Belongs to the MscS (TC 1.A.23) family.</text>
</comment>
<keyword evidence="13" id="KW-1185">Reference proteome</keyword>
<evidence type="ECO:0000256" key="5">
    <source>
        <dbReference type="ARBA" id="ARBA00022989"/>
    </source>
</evidence>
<dbReference type="PANTHER" id="PTHR30566:SF5">
    <property type="entry name" value="MECHANOSENSITIVE ION CHANNEL PROTEIN 1, MITOCHONDRIAL-RELATED"/>
    <property type="match status" value="1"/>
</dbReference>
<evidence type="ECO:0000256" key="3">
    <source>
        <dbReference type="ARBA" id="ARBA00022475"/>
    </source>
</evidence>
<dbReference type="InterPro" id="IPR006685">
    <property type="entry name" value="MscS_channel_2nd"/>
</dbReference>
<dbReference type="KEGG" id="ole:K0B96_00720"/>
<keyword evidence="5 7" id="KW-1133">Transmembrane helix</keyword>
<dbReference type="SUPFAM" id="SSF82689">
    <property type="entry name" value="Mechanosensitive channel protein MscS (YggB), C-terminal domain"/>
    <property type="match status" value="1"/>
</dbReference>
<evidence type="ECO:0000256" key="7">
    <source>
        <dbReference type="SAM" id="Phobius"/>
    </source>
</evidence>
<dbReference type="RefSeq" id="WP_220162687.1">
    <property type="nucleotide sequence ID" value="NZ_CP080507.1"/>
</dbReference>
<feature type="domain" description="Mechanosensitive ion channel MscS C-terminal" evidence="10">
    <location>
        <begin position="337"/>
        <end position="421"/>
    </location>
</feature>
<reference evidence="12" key="1">
    <citation type="submission" date="2021-08" db="EMBL/GenBank/DDBJ databases">
        <title>Genome of a novel bacterium of the phylum Verrucomicrobia, Oleiharenicola sp. KSB-15.</title>
        <authorList>
            <person name="Chung J.-H."/>
            <person name="Ahn J.-H."/>
            <person name="Yoon Y."/>
            <person name="Kim D.-Y."/>
            <person name="An S.-H."/>
            <person name="Park I."/>
            <person name="Yeon J."/>
        </authorList>
    </citation>
    <scope>NUCLEOTIDE SEQUENCE</scope>
    <source>
        <strain evidence="12">KSB-15</strain>
    </source>
</reference>
<dbReference type="SUPFAM" id="SSF82861">
    <property type="entry name" value="Mechanosensitive channel protein MscS (YggB), transmembrane region"/>
    <property type="match status" value="1"/>
</dbReference>
<feature type="transmembrane region" description="Helical" evidence="7">
    <location>
        <begin position="138"/>
        <end position="159"/>
    </location>
</feature>
<dbReference type="Gene3D" id="2.30.30.60">
    <property type="match status" value="1"/>
</dbReference>
<dbReference type="Pfam" id="PF00924">
    <property type="entry name" value="MS_channel_2nd"/>
    <property type="match status" value="1"/>
</dbReference>
<dbReference type="InterPro" id="IPR010920">
    <property type="entry name" value="LSM_dom_sf"/>
</dbReference>
<name>A0A8F9TU88_9BACT</name>
<organism evidence="12 13">
    <name type="scientific">Horticoccus luteus</name>
    <dbReference type="NCBI Taxonomy" id="2862869"/>
    <lineage>
        <taxon>Bacteria</taxon>
        <taxon>Pseudomonadati</taxon>
        <taxon>Verrucomicrobiota</taxon>
        <taxon>Opitutia</taxon>
        <taxon>Opitutales</taxon>
        <taxon>Opitutaceae</taxon>
        <taxon>Horticoccus</taxon>
    </lineage>
</organism>
<evidence type="ECO:0000313" key="12">
    <source>
        <dbReference type="EMBL" id="QYM79171.1"/>
    </source>
</evidence>
<keyword evidence="6 7" id="KW-0472">Membrane</keyword>
<dbReference type="Pfam" id="PF21082">
    <property type="entry name" value="MS_channel_3rd"/>
    <property type="match status" value="1"/>
</dbReference>
<dbReference type="EMBL" id="CP080507">
    <property type="protein sequence ID" value="QYM79171.1"/>
    <property type="molecule type" value="Genomic_DNA"/>
</dbReference>
<protein>
    <submittedName>
        <fullName evidence="12">Mechanosensitive ion channel family protein</fullName>
    </submittedName>
</protein>
<evidence type="ECO:0000259" key="9">
    <source>
        <dbReference type="Pfam" id="PF00924"/>
    </source>
</evidence>
<proteinExistence type="inferred from homology"/>
<gene>
    <name evidence="12" type="ORF">K0B96_00720</name>
</gene>
<dbReference type="GO" id="GO:0005886">
    <property type="term" value="C:plasma membrane"/>
    <property type="evidence" value="ECO:0007669"/>
    <property type="project" value="UniProtKB-SubCell"/>
</dbReference>
<dbReference type="InterPro" id="IPR049278">
    <property type="entry name" value="MS_channel_C"/>
</dbReference>
<dbReference type="InterPro" id="IPR011066">
    <property type="entry name" value="MscS_channel_C_sf"/>
</dbReference>
<feature type="domain" description="Mechanosensitive ion channel transmembrane helices 2/3" evidence="11">
    <location>
        <begin position="221"/>
        <end position="260"/>
    </location>
</feature>
<evidence type="ECO:0000256" key="8">
    <source>
        <dbReference type="SAM" id="SignalP"/>
    </source>
</evidence>
<feature type="signal peptide" evidence="8">
    <location>
        <begin position="1"/>
        <end position="17"/>
    </location>
</feature>
<comment type="subcellular location">
    <subcellularLocation>
        <location evidence="1">Cell membrane</location>
        <topology evidence="1">Multi-pass membrane protein</topology>
    </subcellularLocation>
</comment>
<keyword evidence="3" id="KW-1003">Cell membrane</keyword>
<feature type="chain" id="PRO_5034625640" evidence="8">
    <location>
        <begin position="18"/>
        <end position="451"/>
    </location>
</feature>
<dbReference type="Gene3D" id="3.30.70.100">
    <property type="match status" value="1"/>
</dbReference>
<feature type="transmembrane region" description="Helical" evidence="7">
    <location>
        <begin position="171"/>
        <end position="189"/>
    </location>
</feature>
<evidence type="ECO:0000256" key="4">
    <source>
        <dbReference type="ARBA" id="ARBA00022692"/>
    </source>
</evidence>
<feature type="domain" description="Mechanosensitive ion channel MscS" evidence="9">
    <location>
        <begin position="261"/>
        <end position="328"/>
    </location>
</feature>
<evidence type="ECO:0000256" key="6">
    <source>
        <dbReference type="ARBA" id="ARBA00023136"/>
    </source>
</evidence>
<dbReference type="AlphaFoldDB" id="A0A8F9TU88"/>
<keyword evidence="8" id="KW-0732">Signal</keyword>
<dbReference type="Proteomes" id="UP000825051">
    <property type="component" value="Chromosome"/>
</dbReference>
<dbReference type="InterPro" id="IPR049142">
    <property type="entry name" value="MS_channel_1st"/>
</dbReference>
<dbReference type="Pfam" id="PF21088">
    <property type="entry name" value="MS_channel_1st"/>
    <property type="match status" value="1"/>
</dbReference>
<evidence type="ECO:0000256" key="1">
    <source>
        <dbReference type="ARBA" id="ARBA00004651"/>
    </source>
</evidence>
<feature type="transmembrane region" description="Helical" evidence="7">
    <location>
        <begin position="95"/>
        <end position="115"/>
    </location>
</feature>
<keyword evidence="4 7" id="KW-0812">Transmembrane</keyword>
<dbReference type="PANTHER" id="PTHR30566">
    <property type="entry name" value="YNAI-RELATED MECHANOSENSITIVE ION CHANNEL"/>
    <property type="match status" value="1"/>
</dbReference>
<dbReference type="InterPro" id="IPR011014">
    <property type="entry name" value="MscS_channel_TM-2"/>
</dbReference>
<feature type="transmembrane region" description="Helical" evidence="7">
    <location>
        <begin position="210"/>
        <end position="235"/>
    </location>
</feature>
<evidence type="ECO:0000313" key="13">
    <source>
        <dbReference type="Proteomes" id="UP000825051"/>
    </source>
</evidence>
<dbReference type="InterPro" id="IPR023408">
    <property type="entry name" value="MscS_beta-dom_sf"/>
</dbReference>